<evidence type="ECO:0000256" key="1">
    <source>
        <dbReference type="ARBA" id="ARBA00022679"/>
    </source>
</evidence>
<dbReference type="Pfam" id="PF13439">
    <property type="entry name" value="Glyco_transf_4"/>
    <property type="match status" value="1"/>
</dbReference>
<dbReference type="Proteomes" id="UP000029273">
    <property type="component" value="Unassembled WGS sequence"/>
</dbReference>
<keyword evidence="6" id="KW-1185">Reference proteome</keyword>
<dbReference type="PANTHER" id="PTHR46401:SF2">
    <property type="entry name" value="GLYCOSYLTRANSFERASE WBBK-RELATED"/>
    <property type="match status" value="1"/>
</dbReference>
<dbReference type="GO" id="GO:0009103">
    <property type="term" value="P:lipopolysaccharide biosynthetic process"/>
    <property type="evidence" value="ECO:0007669"/>
    <property type="project" value="TreeGrafter"/>
</dbReference>
<dbReference type="GO" id="GO:0016757">
    <property type="term" value="F:glycosyltransferase activity"/>
    <property type="evidence" value="ECO:0007669"/>
    <property type="project" value="InterPro"/>
</dbReference>
<evidence type="ECO:0000256" key="2">
    <source>
        <dbReference type="SAM" id="MobiDB-lite"/>
    </source>
</evidence>
<gene>
    <name evidence="5" type="ORF">Thpro_021374</name>
</gene>
<dbReference type="InterPro" id="IPR001296">
    <property type="entry name" value="Glyco_trans_1"/>
</dbReference>
<feature type="region of interest" description="Disordered" evidence="2">
    <location>
        <begin position="15"/>
        <end position="41"/>
    </location>
</feature>
<dbReference type="SUPFAM" id="SSF53756">
    <property type="entry name" value="UDP-Glycosyltransferase/glycogen phosphorylase"/>
    <property type="match status" value="1"/>
</dbReference>
<dbReference type="CDD" id="cd03801">
    <property type="entry name" value="GT4_PimA-like"/>
    <property type="match status" value="1"/>
</dbReference>
<protein>
    <recommendedName>
        <fullName evidence="7">Glycosyl transferase family 1 domain-containing protein</fullName>
    </recommendedName>
</protein>
<evidence type="ECO:0000259" key="3">
    <source>
        <dbReference type="Pfam" id="PF00534"/>
    </source>
</evidence>
<dbReference type="EMBL" id="JQSG02000003">
    <property type="protein sequence ID" value="OBS09046.1"/>
    <property type="molecule type" value="Genomic_DNA"/>
</dbReference>
<feature type="domain" description="Glycosyltransferase subfamily 4-like N-terminal" evidence="4">
    <location>
        <begin position="122"/>
        <end position="213"/>
    </location>
</feature>
<organism evidence="5 6">
    <name type="scientific">Acidihalobacter prosperus</name>
    <dbReference type="NCBI Taxonomy" id="160660"/>
    <lineage>
        <taxon>Bacteria</taxon>
        <taxon>Pseudomonadati</taxon>
        <taxon>Pseudomonadota</taxon>
        <taxon>Gammaproteobacteria</taxon>
        <taxon>Chromatiales</taxon>
        <taxon>Ectothiorhodospiraceae</taxon>
        <taxon>Acidihalobacter</taxon>
    </lineage>
</organism>
<evidence type="ECO:0000313" key="6">
    <source>
        <dbReference type="Proteomes" id="UP000029273"/>
    </source>
</evidence>
<evidence type="ECO:0000313" key="5">
    <source>
        <dbReference type="EMBL" id="OBS09046.1"/>
    </source>
</evidence>
<sequence>MDQNHQNAFAYRVIDQANTHNSPTPFRQPNPTPRHGHRPSADSFNSFISQRLAATSVMSDTMRPPAIWFPTLHAGSGADVFTERLVAGLRARDVRAEIAWLPHHAEYAPWSVPVIPAPKWANIIHINTWLPPRFIPDGLPVVATALHCVHDPALTPYKNLAQSLYHKLWIKAVERQNLERAARVISISEYSARQIQATFGTTGIHVVPIGIDPKGAFQAYPAPDKPHKPFRLLFVGNWSARKGADLLAPIMQTLGMDFELWVRAGLRSRQLDALPPNIKQIPRCENETALAQLYRQCDALLFPSRLEGFGMVALEAQACGLPVIATNGSALPEVVKHGISGFLCKTDQTGDFASAIRLLAADRARYEQISLAARQLATSQFSEETAIDKYLNLYQSLLSPPRCGQY</sequence>
<proteinExistence type="predicted"/>
<dbReference type="InterPro" id="IPR028098">
    <property type="entry name" value="Glyco_trans_4-like_N"/>
</dbReference>
<feature type="compositionally biased region" description="Polar residues" evidence="2">
    <location>
        <begin position="16"/>
        <end position="25"/>
    </location>
</feature>
<evidence type="ECO:0008006" key="7">
    <source>
        <dbReference type="Google" id="ProtNLM"/>
    </source>
</evidence>
<dbReference type="Pfam" id="PF00534">
    <property type="entry name" value="Glycos_transf_1"/>
    <property type="match status" value="1"/>
</dbReference>
<name>A0A1A6C3A9_9GAMM</name>
<dbReference type="PANTHER" id="PTHR46401">
    <property type="entry name" value="GLYCOSYLTRANSFERASE WBBK-RELATED"/>
    <property type="match status" value="1"/>
</dbReference>
<dbReference type="AlphaFoldDB" id="A0A1A6C3A9"/>
<comment type="caution">
    <text evidence="5">The sequence shown here is derived from an EMBL/GenBank/DDBJ whole genome shotgun (WGS) entry which is preliminary data.</text>
</comment>
<keyword evidence="1" id="KW-0808">Transferase</keyword>
<reference evidence="5 6" key="1">
    <citation type="journal article" date="2014" name="Genome Announc.">
        <title>Draft Genome Sequence of the Iron-Oxidizing, Acidophilic, and Halotolerant 'Thiobacillus prosperus' Type Strain DSM 5130.</title>
        <authorList>
            <person name="Ossandon F.J."/>
            <person name="Cardenas J.P."/>
            <person name="Corbett M."/>
            <person name="Quatrini R."/>
            <person name="Holmes D.S."/>
            <person name="Watkin E."/>
        </authorList>
    </citation>
    <scope>NUCLEOTIDE SEQUENCE [LARGE SCALE GENOMIC DNA]</scope>
    <source>
        <strain evidence="5 6">DSM 5130</strain>
    </source>
</reference>
<dbReference type="Gene3D" id="3.40.50.2000">
    <property type="entry name" value="Glycogen Phosphorylase B"/>
    <property type="match status" value="2"/>
</dbReference>
<evidence type="ECO:0000259" key="4">
    <source>
        <dbReference type="Pfam" id="PF13439"/>
    </source>
</evidence>
<feature type="domain" description="Glycosyl transferase family 1" evidence="3">
    <location>
        <begin position="224"/>
        <end position="375"/>
    </location>
</feature>
<accession>A0A1A6C3A9</accession>